<dbReference type="InterPro" id="IPR006574">
    <property type="entry name" value="PRY"/>
</dbReference>
<keyword evidence="4" id="KW-1185">Reference proteome</keyword>
<feature type="compositionally biased region" description="Basic and acidic residues" evidence="1">
    <location>
        <begin position="97"/>
        <end position="108"/>
    </location>
</feature>
<dbReference type="SMART" id="SM00589">
    <property type="entry name" value="PRY"/>
    <property type="match status" value="1"/>
</dbReference>
<dbReference type="SUPFAM" id="SSF49899">
    <property type="entry name" value="Concanavalin A-like lectins/glucanases"/>
    <property type="match status" value="1"/>
</dbReference>
<dbReference type="EMBL" id="JAINUF010000014">
    <property type="protein sequence ID" value="KAJ8342979.1"/>
    <property type="molecule type" value="Genomic_DNA"/>
</dbReference>
<dbReference type="Proteomes" id="UP001152622">
    <property type="component" value="Chromosome 14"/>
</dbReference>
<evidence type="ECO:0000256" key="1">
    <source>
        <dbReference type="SAM" id="MobiDB-lite"/>
    </source>
</evidence>
<dbReference type="Gene3D" id="2.60.120.920">
    <property type="match status" value="1"/>
</dbReference>
<comment type="caution">
    <text evidence="3">The sequence shown here is derived from an EMBL/GenBank/DDBJ whole genome shotgun (WGS) entry which is preliminary data.</text>
</comment>
<dbReference type="InterPro" id="IPR050143">
    <property type="entry name" value="TRIM/RBCC"/>
</dbReference>
<dbReference type="OrthoDB" id="9986391at2759"/>
<accession>A0A9Q1EQC4</accession>
<feature type="compositionally biased region" description="Low complexity" evidence="1">
    <location>
        <begin position="45"/>
        <end position="57"/>
    </location>
</feature>
<evidence type="ECO:0000313" key="4">
    <source>
        <dbReference type="Proteomes" id="UP001152622"/>
    </source>
</evidence>
<dbReference type="InterPro" id="IPR003879">
    <property type="entry name" value="Butyrophylin_SPRY"/>
</dbReference>
<dbReference type="FunFam" id="2.60.120.920:FF:000004">
    <property type="entry name" value="Butyrophilin subfamily 1 member A1"/>
    <property type="match status" value="1"/>
</dbReference>
<evidence type="ECO:0000313" key="3">
    <source>
        <dbReference type="EMBL" id="KAJ8342979.1"/>
    </source>
</evidence>
<dbReference type="PRINTS" id="PR01407">
    <property type="entry name" value="BUTYPHLNCDUF"/>
</dbReference>
<organism evidence="3 4">
    <name type="scientific">Synaphobranchus kaupii</name>
    <name type="common">Kaup's arrowtooth eel</name>
    <dbReference type="NCBI Taxonomy" id="118154"/>
    <lineage>
        <taxon>Eukaryota</taxon>
        <taxon>Metazoa</taxon>
        <taxon>Chordata</taxon>
        <taxon>Craniata</taxon>
        <taxon>Vertebrata</taxon>
        <taxon>Euteleostomi</taxon>
        <taxon>Actinopterygii</taxon>
        <taxon>Neopterygii</taxon>
        <taxon>Teleostei</taxon>
        <taxon>Anguilliformes</taxon>
        <taxon>Synaphobranchidae</taxon>
        <taxon>Synaphobranchus</taxon>
    </lineage>
</organism>
<proteinExistence type="predicted"/>
<dbReference type="Pfam" id="PF13765">
    <property type="entry name" value="PRY"/>
    <property type="match status" value="1"/>
</dbReference>
<feature type="region of interest" description="Disordered" evidence="1">
    <location>
        <begin position="1"/>
        <end position="60"/>
    </location>
</feature>
<dbReference type="PROSITE" id="PS50188">
    <property type="entry name" value="B302_SPRY"/>
    <property type="match status" value="1"/>
</dbReference>
<dbReference type="InterPro" id="IPR001870">
    <property type="entry name" value="B30.2/SPRY"/>
</dbReference>
<dbReference type="CDD" id="cd13733">
    <property type="entry name" value="SPRY_PRY_C-I_1"/>
    <property type="match status" value="1"/>
</dbReference>
<dbReference type="Pfam" id="PF00622">
    <property type="entry name" value="SPRY"/>
    <property type="match status" value="1"/>
</dbReference>
<dbReference type="PANTHER" id="PTHR24103">
    <property type="entry name" value="E3 UBIQUITIN-PROTEIN LIGASE TRIM"/>
    <property type="match status" value="1"/>
</dbReference>
<evidence type="ECO:0000259" key="2">
    <source>
        <dbReference type="PROSITE" id="PS50188"/>
    </source>
</evidence>
<protein>
    <recommendedName>
        <fullName evidence="2">B30.2/SPRY domain-containing protein</fullName>
    </recommendedName>
</protein>
<sequence>MKSILKDKNTKHPRSRVNFETAGQSHSIGAKATPLHWTHLDDLQAHSSAPSTSSNASKTKDLKELRNLQECVQFIHQWKEEVDQLCKPGSNTKGGTRKAEKTDPRTESSKEECRKLILKWAEELNNVDTLFQQCPWRQESIAAEGQGSRDEGMDPNELGQQRIMEWAKELQSLSMTYGVTREDLALMLHQLEVRKRKLASLLPFLEFITWSLLKDDNKGVVPQLWLLTKQRSWKLGMPKYIPNSVWSWIYSATANVTLDPMTNHPWLLLSDDCKKVQEALEEAEVTLSEQRFDSWPCVLGWEGYSSGRHYWEVDLANKGYWRVGLTTGSSKRHGRFPMVPSEGYWTLWRSTHQFYACTKPDTPLPLHLVPRKVGVYLDYEEGQISFYKMDSKSHIFTFTDTFREKLYPLFAPLDGRTLMTVSSPNSDHSHP</sequence>
<dbReference type="SMART" id="SM00449">
    <property type="entry name" value="SPRY"/>
    <property type="match status" value="1"/>
</dbReference>
<dbReference type="AlphaFoldDB" id="A0A9Q1EQC4"/>
<name>A0A9Q1EQC4_SYNKA</name>
<dbReference type="InterPro" id="IPR043136">
    <property type="entry name" value="B30.2/SPRY_sf"/>
</dbReference>
<dbReference type="InterPro" id="IPR013320">
    <property type="entry name" value="ConA-like_dom_sf"/>
</dbReference>
<feature type="region of interest" description="Disordered" evidence="1">
    <location>
        <begin position="85"/>
        <end position="108"/>
    </location>
</feature>
<reference evidence="3" key="1">
    <citation type="journal article" date="2023" name="Science">
        <title>Genome structures resolve the early diversification of teleost fishes.</title>
        <authorList>
            <person name="Parey E."/>
            <person name="Louis A."/>
            <person name="Montfort J."/>
            <person name="Bouchez O."/>
            <person name="Roques C."/>
            <person name="Iampietro C."/>
            <person name="Lluch J."/>
            <person name="Castinel A."/>
            <person name="Donnadieu C."/>
            <person name="Desvignes T."/>
            <person name="Floi Bucao C."/>
            <person name="Jouanno E."/>
            <person name="Wen M."/>
            <person name="Mejri S."/>
            <person name="Dirks R."/>
            <person name="Jansen H."/>
            <person name="Henkel C."/>
            <person name="Chen W.J."/>
            <person name="Zahm M."/>
            <person name="Cabau C."/>
            <person name="Klopp C."/>
            <person name="Thompson A.W."/>
            <person name="Robinson-Rechavi M."/>
            <person name="Braasch I."/>
            <person name="Lecointre G."/>
            <person name="Bobe J."/>
            <person name="Postlethwait J.H."/>
            <person name="Berthelot C."/>
            <person name="Roest Crollius H."/>
            <person name="Guiguen Y."/>
        </authorList>
    </citation>
    <scope>NUCLEOTIDE SEQUENCE</scope>
    <source>
        <strain evidence="3">WJC10195</strain>
    </source>
</reference>
<feature type="domain" description="B30.2/SPRY" evidence="2">
    <location>
        <begin position="236"/>
        <end position="428"/>
    </location>
</feature>
<dbReference type="InterPro" id="IPR003877">
    <property type="entry name" value="SPRY_dom"/>
</dbReference>
<feature type="compositionally biased region" description="Basic and acidic residues" evidence="1">
    <location>
        <begin position="1"/>
        <end position="10"/>
    </location>
</feature>
<gene>
    <name evidence="3" type="ORF">SKAU_G00329070</name>
</gene>